<keyword evidence="4" id="KW-0963">Cytoplasm</keyword>
<dbReference type="InterPro" id="IPR004000">
    <property type="entry name" value="Actin"/>
</dbReference>
<dbReference type="SUPFAM" id="SSF53067">
    <property type="entry name" value="Actin-like ATPase domain"/>
    <property type="match status" value="2"/>
</dbReference>
<evidence type="ECO:0000256" key="5">
    <source>
        <dbReference type="ARBA" id="ARBA00038582"/>
    </source>
</evidence>
<keyword evidence="3" id="KW-0558">Oxidation</keyword>
<evidence type="ECO:0000313" key="7">
    <source>
        <dbReference type="Ensembl" id="ENSMALP00000007362.1"/>
    </source>
</evidence>
<evidence type="ECO:0000256" key="1">
    <source>
        <dbReference type="ARBA" id="ARBA00004245"/>
    </source>
</evidence>
<dbReference type="FunFam" id="3.90.640.10:FF:000007">
    <property type="entry name" value="Actin like 7B"/>
    <property type="match status" value="1"/>
</dbReference>
<comment type="subcellular location">
    <subcellularLocation>
        <location evidence="1">Cytoplasm</location>
        <location evidence="1">Cytoskeleton</location>
    </subcellularLocation>
</comment>
<dbReference type="AlphaFoldDB" id="A0A3Q3J2N1"/>
<dbReference type="SMART" id="SM00268">
    <property type="entry name" value="ACTIN"/>
    <property type="match status" value="1"/>
</dbReference>
<proteinExistence type="inferred from homology"/>
<evidence type="ECO:0000256" key="2">
    <source>
        <dbReference type="ARBA" id="ARBA00006752"/>
    </source>
</evidence>
<comment type="subunit">
    <text evidence="5">Polymerization of globular actin (G-actin) leads to a structural filament (F-actin) in the form of a two-stranded helix. Each actin can bind to 4 others.</text>
</comment>
<dbReference type="Ensembl" id="ENSMALT00000007514.1">
    <property type="protein sequence ID" value="ENSMALP00000007362.1"/>
    <property type="gene ID" value="ENSMALG00000005224.1"/>
</dbReference>
<organism evidence="7 8">
    <name type="scientific">Monopterus albus</name>
    <name type="common">Swamp eel</name>
    <dbReference type="NCBI Taxonomy" id="43700"/>
    <lineage>
        <taxon>Eukaryota</taxon>
        <taxon>Metazoa</taxon>
        <taxon>Chordata</taxon>
        <taxon>Craniata</taxon>
        <taxon>Vertebrata</taxon>
        <taxon>Euteleostomi</taxon>
        <taxon>Actinopterygii</taxon>
        <taxon>Neopterygii</taxon>
        <taxon>Teleostei</taxon>
        <taxon>Neoteleostei</taxon>
        <taxon>Acanthomorphata</taxon>
        <taxon>Anabantaria</taxon>
        <taxon>Synbranchiformes</taxon>
        <taxon>Synbranchidae</taxon>
        <taxon>Monopterus</taxon>
    </lineage>
</organism>
<protein>
    <submittedName>
        <fullName evidence="7">Uncharacterized protein</fullName>
    </submittedName>
</protein>
<keyword evidence="8" id="KW-1185">Reference proteome</keyword>
<dbReference type="PROSITE" id="PS00432">
    <property type="entry name" value="ACTINS_2"/>
    <property type="match status" value="1"/>
</dbReference>
<dbReference type="CDD" id="cd13397">
    <property type="entry name" value="ASKHA_NBD_actin_Arp-T1-3"/>
    <property type="match status" value="1"/>
</dbReference>
<evidence type="ECO:0000256" key="3">
    <source>
        <dbReference type="ARBA" id="ARBA00023097"/>
    </source>
</evidence>
<dbReference type="Gene3D" id="3.30.420.40">
    <property type="match status" value="3"/>
</dbReference>
<dbReference type="GO" id="GO:0005856">
    <property type="term" value="C:cytoskeleton"/>
    <property type="evidence" value="ECO:0007669"/>
    <property type="project" value="UniProtKB-SubCell"/>
</dbReference>
<comment type="similarity">
    <text evidence="2 6">Belongs to the actin family.</text>
</comment>
<dbReference type="InterPro" id="IPR043129">
    <property type="entry name" value="ATPase_NBD"/>
</dbReference>
<keyword evidence="4" id="KW-0206">Cytoskeleton</keyword>
<dbReference type="PRINTS" id="PR00190">
    <property type="entry name" value="ACTIN"/>
</dbReference>
<reference evidence="7" key="1">
    <citation type="submission" date="2025-08" db="UniProtKB">
        <authorList>
            <consortium name="Ensembl"/>
        </authorList>
    </citation>
    <scope>IDENTIFICATION</scope>
</reference>
<evidence type="ECO:0000256" key="4">
    <source>
        <dbReference type="ARBA" id="ARBA00023212"/>
    </source>
</evidence>
<dbReference type="InterPro" id="IPR020902">
    <property type="entry name" value="Actin/actin-like_CS"/>
</dbReference>
<evidence type="ECO:0000313" key="8">
    <source>
        <dbReference type="Proteomes" id="UP000261600"/>
    </source>
</evidence>
<dbReference type="Pfam" id="PF00022">
    <property type="entry name" value="Actin"/>
    <property type="match status" value="2"/>
</dbReference>
<dbReference type="FunFam" id="3.30.420.40:FF:000002">
    <property type="entry name" value="Muscle actin"/>
    <property type="match status" value="1"/>
</dbReference>
<dbReference type="PANTHER" id="PTHR11937">
    <property type="entry name" value="ACTIN"/>
    <property type="match status" value="1"/>
</dbReference>
<accession>A0A3Q3J2N1</accession>
<sequence>MFCSEETCNFGFQCISSTICLQMMDFNTPIVLDTGSGLMKAGFADQDLPSIIFPTVIGLPKYEEIMNGNLDKETYIGHEAQHMRGVLTLKHPIKNGIINNWDEMEKIWHHTFQQLCVDPEDHPVLLTEAAMNPLENRQHMVEIMFECFNVPFIYMAMQAMLALYSTGRSTGVVFDSGDGTSHSVPVFEGYCLPHAVQRFPLAGADVTMQLIKLLQEQGVNMHTTAEVEIAREMKEMCCCVALDYEAELAQRVSSYREMHYTMPDGQIVTLSTERFRAPEILFKPELIGQDHYGMHESIFKSILSSDIDLRRSFLGNIVLSGKFYLFFFRCFTTVVLLLICLVPPDLMEIFSVWRGGALMANLPTFSSAWISREEYEEHGPQIVFRKCF</sequence>
<dbReference type="PROSITE" id="PS01132">
    <property type="entry name" value="ACTINS_ACT_LIKE"/>
    <property type="match status" value="1"/>
</dbReference>
<dbReference type="Proteomes" id="UP000261600">
    <property type="component" value="Unplaced"/>
</dbReference>
<evidence type="ECO:0000256" key="6">
    <source>
        <dbReference type="RuleBase" id="RU000487"/>
    </source>
</evidence>
<dbReference type="Gene3D" id="3.90.640.10">
    <property type="entry name" value="Actin, Chain A, domain 4"/>
    <property type="match status" value="1"/>
</dbReference>
<dbReference type="InterPro" id="IPR004001">
    <property type="entry name" value="Actin_CS"/>
</dbReference>
<dbReference type="FunFam" id="3.30.420.40:FF:000058">
    <property type="entry name" value="Putative actin-related protein 5"/>
    <property type="match status" value="1"/>
</dbReference>
<dbReference type="STRING" id="43700.ENSMALP00000007362"/>
<name>A0A3Q3J2N1_MONAL</name>
<reference evidence="7" key="2">
    <citation type="submission" date="2025-09" db="UniProtKB">
        <authorList>
            <consortium name="Ensembl"/>
        </authorList>
    </citation>
    <scope>IDENTIFICATION</scope>
</reference>